<name>A0A4Y2VWD8_ARAVE</name>
<protein>
    <submittedName>
        <fullName evidence="1">Uncharacterized protein</fullName>
    </submittedName>
</protein>
<evidence type="ECO:0000313" key="1">
    <source>
        <dbReference type="EMBL" id="GBO28596.1"/>
    </source>
</evidence>
<dbReference type="AlphaFoldDB" id="A0A4Y2VWD8"/>
<proteinExistence type="predicted"/>
<dbReference type="Proteomes" id="UP000499080">
    <property type="component" value="Unassembled WGS sequence"/>
</dbReference>
<feature type="non-terminal residue" evidence="1">
    <location>
        <position position="1"/>
    </location>
</feature>
<accession>A0A4Y2VWD8</accession>
<evidence type="ECO:0000313" key="3">
    <source>
        <dbReference type="Proteomes" id="UP000499080"/>
    </source>
</evidence>
<comment type="caution">
    <text evidence="1">The sequence shown here is derived from an EMBL/GenBank/DDBJ whole genome shotgun (WGS) entry which is preliminary data.</text>
</comment>
<evidence type="ECO:0000313" key="2">
    <source>
        <dbReference type="EMBL" id="GBO28720.1"/>
    </source>
</evidence>
<organism evidence="1 3">
    <name type="scientific">Araneus ventricosus</name>
    <name type="common">Orbweaver spider</name>
    <name type="synonym">Epeira ventricosa</name>
    <dbReference type="NCBI Taxonomy" id="182803"/>
    <lineage>
        <taxon>Eukaryota</taxon>
        <taxon>Metazoa</taxon>
        <taxon>Ecdysozoa</taxon>
        <taxon>Arthropoda</taxon>
        <taxon>Chelicerata</taxon>
        <taxon>Arachnida</taxon>
        <taxon>Araneae</taxon>
        <taxon>Araneomorphae</taxon>
        <taxon>Entelegynae</taxon>
        <taxon>Araneoidea</taxon>
        <taxon>Araneidae</taxon>
        <taxon>Araneus</taxon>
    </lineage>
</organism>
<gene>
    <name evidence="2" type="ORF">AVEN_161541_1</name>
    <name evidence="1" type="ORF">AVEN_187289_1</name>
</gene>
<dbReference type="EMBL" id="BGPR01051815">
    <property type="protein sequence ID" value="GBO28720.1"/>
    <property type="molecule type" value="Genomic_DNA"/>
</dbReference>
<keyword evidence="3" id="KW-1185">Reference proteome</keyword>
<reference evidence="1 3" key="1">
    <citation type="journal article" date="2019" name="Sci. Rep.">
        <title>Orb-weaving spider Araneus ventricosus genome elucidates the spidroin gene catalogue.</title>
        <authorList>
            <person name="Kono N."/>
            <person name="Nakamura H."/>
            <person name="Ohtoshi R."/>
            <person name="Moran D.A.P."/>
            <person name="Shinohara A."/>
            <person name="Yoshida Y."/>
            <person name="Fujiwara M."/>
            <person name="Mori M."/>
            <person name="Tomita M."/>
            <person name="Arakawa K."/>
        </authorList>
    </citation>
    <scope>NUCLEOTIDE SEQUENCE [LARGE SCALE GENOMIC DNA]</scope>
</reference>
<dbReference type="OrthoDB" id="6434756at2759"/>
<sequence>SSFIRVAANPSLYQQTTVSTICDCKSRDTGQRKGGMEEQDCVEVTQWGKYMDDTFGVVQIAAVIARHPSSRQAPVSV</sequence>
<dbReference type="EMBL" id="BGPR01051678">
    <property type="protein sequence ID" value="GBO28596.1"/>
    <property type="molecule type" value="Genomic_DNA"/>
</dbReference>